<dbReference type="GO" id="GO:0010608">
    <property type="term" value="P:post-transcriptional regulation of gene expression"/>
    <property type="evidence" value="ECO:0007669"/>
    <property type="project" value="TreeGrafter"/>
</dbReference>
<dbReference type="GO" id="GO:0003729">
    <property type="term" value="F:mRNA binding"/>
    <property type="evidence" value="ECO:0007669"/>
    <property type="project" value="TreeGrafter"/>
</dbReference>
<dbReference type="InterPro" id="IPR001313">
    <property type="entry name" value="Pumilio_RNA-bd_rpt"/>
</dbReference>
<dbReference type="PROSITE" id="PS50302">
    <property type="entry name" value="PUM"/>
    <property type="match status" value="6"/>
</dbReference>
<dbReference type="SMART" id="SM00025">
    <property type="entry name" value="Pumilio"/>
    <property type="match status" value="8"/>
</dbReference>
<feature type="repeat" description="Pumilio" evidence="2">
    <location>
        <begin position="432"/>
        <end position="468"/>
    </location>
</feature>
<gene>
    <name evidence="5" type="ORF">BcabD6B2_39050</name>
</gene>
<keyword evidence="1" id="KW-0677">Repeat</keyword>
<dbReference type="SUPFAM" id="SSF48371">
    <property type="entry name" value="ARM repeat"/>
    <property type="match status" value="1"/>
</dbReference>
<evidence type="ECO:0000256" key="2">
    <source>
        <dbReference type="PROSITE-ProRule" id="PRU00317"/>
    </source>
</evidence>
<dbReference type="InterPro" id="IPR016024">
    <property type="entry name" value="ARM-type_fold"/>
</dbReference>
<feature type="domain" description="PUM-HD" evidence="4">
    <location>
        <begin position="299"/>
        <end position="642"/>
    </location>
</feature>
<dbReference type="InterPro" id="IPR033133">
    <property type="entry name" value="PUM-HD"/>
</dbReference>
<feature type="repeat" description="Pumilio" evidence="2">
    <location>
        <begin position="324"/>
        <end position="359"/>
    </location>
</feature>
<dbReference type="InterPro" id="IPR033712">
    <property type="entry name" value="Pumilio_RNA-bd"/>
</dbReference>
<dbReference type="PANTHER" id="PTHR12537">
    <property type="entry name" value="RNA BINDING PROTEIN PUMILIO-RELATED"/>
    <property type="match status" value="1"/>
</dbReference>
<dbReference type="Proteomes" id="UP001497744">
    <property type="component" value="Unassembled WGS sequence"/>
</dbReference>
<evidence type="ECO:0000256" key="3">
    <source>
        <dbReference type="SAM" id="MobiDB-lite"/>
    </source>
</evidence>
<dbReference type="FunFam" id="1.25.10.10:FF:000237">
    <property type="entry name" value="Pumilio homolog 9"/>
    <property type="match status" value="1"/>
</dbReference>
<dbReference type="Gene3D" id="1.25.10.10">
    <property type="entry name" value="Leucine-rich Repeat Variant"/>
    <property type="match status" value="1"/>
</dbReference>
<evidence type="ECO:0000259" key="4">
    <source>
        <dbReference type="PROSITE" id="PS50303"/>
    </source>
</evidence>
<organism evidence="5 6">
    <name type="scientific">Babesia caballi</name>
    <dbReference type="NCBI Taxonomy" id="5871"/>
    <lineage>
        <taxon>Eukaryota</taxon>
        <taxon>Sar</taxon>
        <taxon>Alveolata</taxon>
        <taxon>Apicomplexa</taxon>
        <taxon>Aconoidasida</taxon>
        <taxon>Piroplasmida</taxon>
        <taxon>Babesiidae</taxon>
        <taxon>Babesia</taxon>
    </lineage>
</organism>
<evidence type="ECO:0000256" key="1">
    <source>
        <dbReference type="ARBA" id="ARBA00022737"/>
    </source>
</evidence>
<keyword evidence="6" id="KW-1185">Reference proteome</keyword>
<dbReference type="GO" id="GO:0005737">
    <property type="term" value="C:cytoplasm"/>
    <property type="evidence" value="ECO:0007669"/>
    <property type="project" value="TreeGrafter"/>
</dbReference>
<protein>
    <submittedName>
        <fullName evidence="5">RNA-binding protein Puf1</fullName>
    </submittedName>
</protein>
<name>A0AAV4LXX9_BABCB</name>
<feature type="repeat" description="Pumilio" evidence="2">
    <location>
        <begin position="469"/>
        <end position="504"/>
    </location>
</feature>
<dbReference type="CDD" id="cd07920">
    <property type="entry name" value="Pumilio"/>
    <property type="match status" value="1"/>
</dbReference>
<evidence type="ECO:0000313" key="6">
    <source>
        <dbReference type="Proteomes" id="UP001497744"/>
    </source>
</evidence>
<dbReference type="PANTHER" id="PTHR12537:SF13">
    <property type="entry name" value="PUMILIO HOMOLOGY DOMAIN FAMILY MEMBER 4"/>
    <property type="match status" value="1"/>
</dbReference>
<dbReference type="InterPro" id="IPR011989">
    <property type="entry name" value="ARM-like"/>
</dbReference>
<feature type="repeat" description="Pumilio" evidence="2">
    <location>
        <begin position="360"/>
        <end position="395"/>
    </location>
</feature>
<dbReference type="PROSITE" id="PS50303">
    <property type="entry name" value="PUM_HD"/>
    <property type="match status" value="1"/>
</dbReference>
<comment type="caution">
    <text evidence="5">The sequence shown here is derived from an EMBL/GenBank/DDBJ whole genome shotgun (WGS) entry which is preliminary data.</text>
</comment>
<dbReference type="RefSeq" id="XP_067716539.1">
    <property type="nucleotide sequence ID" value="XM_067860438.1"/>
</dbReference>
<dbReference type="EMBL" id="BPLF01000003">
    <property type="protein sequence ID" value="GIX64470.1"/>
    <property type="molecule type" value="Genomic_DNA"/>
</dbReference>
<dbReference type="Pfam" id="PF00806">
    <property type="entry name" value="PUF"/>
    <property type="match status" value="8"/>
</dbReference>
<feature type="repeat" description="Pumilio" evidence="2">
    <location>
        <begin position="505"/>
        <end position="540"/>
    </location>
</feature>
<sequence>MKNVNVSAAYDDVHFGAVNQCDGARVQAGNSGSNESPYERYQKNLVENERAMALSSNLNALESDTTMRHADYMGAFQTFEALAHDHNSNKVFPAQDSLRIFDDYEQCDSFSTRYSDAMHDTDQKSSSAMMVKFDTLKESVLKQLETPLMEPQQHNFGDNDMRKIGDIDPKIVERLCNAGINVSALVSPKPQRNPEGAAPAYSRSFNDYEDVVNNAVSYKGGYPPHLDLNSNLSEIVYCNEDGALDLKKDFNNASKSQRVSRRKQRKAEENRGPQFVRAQSEASAVKYITPNVSNVQSNKSKSMVKGYYANVAPSWFKSAVLDSKADGHVTAIAKDQAGCRMLQKLLESNDEQLVDTVLQGVLENLVELMMDPFGNYLCQKLMTVCCERRLSLIVDTAGNSLIDVALNTHGTRALQKLIEIIRAPEQVRKVTDVLKKDVVRLVTDLNGNHVIQKCLSSLPSEDCEFIYDEMIKNCVSFATHRHGCCVMQRCIDAANERQLRELVEAITVNTLHLVEDAYGNYVIQYTLKLNNNDINLRIVKALAPRVTSYAKQKFSSNVVERCLTICPPEITYLIIERFVKASFDALKDLILHPFGNYVVQRVLNVAQPRELAMLLERIQPHLEEFKGGAAGKRIALKLSRRQGNDVNPGQSDLYRNGNPKIDLGRLQGVKPNSPMVNRSGRDAGGDSQRNMHRMRMHRSASPMGVVQSTDAKAHSHSLQNYRTDFVDALGMKSTCSGYSPGAMYQSRSVQPSGLDAALGQSPVTTGSLEMLDALFARTLSVGSDPSLLADYFSPGYRSDARHNN</sequence>
<reference evidence="5 6" key="1">
    <citation type="submission" date="2021-06" db="EMBL/GenBank/DDBJ databases">
        <title>Genome sequence of Babesia caballi.</title>
        <authorList>
            <person name="Yamagishi J."/>
            <person name="Kidaka T."/>
            <person name="Ochi A."/>
        </authorList>
    </citation>
    <scope>NUCLEOTIDE SEQUENCE [LARGE SCALE GENOMIC DNA]</scope>
    <source>
        <strain evidence="5">USDA-D6B2</strain>
    </source>
</reference>
<dbReference type="AlphaFoldDB" id="A0AAV4LXX9"/>
<feature type="region of interest" description="Disordered" evidence="3">
    <location>
        <begin position="667"/>
        <end position="688"/>
    </location>
</feature>
<dbReference type="GeneID" id="94195951"/>
<accession>A0AAV4LXX9</accession>
<proteinExistence type="predicted"/>
<feature type="repeat" description="Pumilio" evidence="2">
    <location>
        <begin position="577"/>
        <end position="616"/>
    </location>
</feature>
<feature type="region of interest" description="Disordered" evidence="3">
    <location>
        <begin position="253"/>
        <end position="275"/>
    </location>
</feature>
<evidence type="ECO:0000313" key="5">
    <source>
        <dbReference type="EMBL" id="GIX64470.1"/>
    </source>
</evidence>